<feature type="transmembrane region" description="Helical" evidence="1">
    <location>
        <begin position="62"/>
        <end position="85"/>
    </location>
</feature>
<evidence type="ECO:0000256" key="1">
    <source>
        <dbReference type="SAM" id="Phobius"/>
    </source>
</evidence>
<protein>
    <submittedName>
        <fullName evidence="2">Uncharacterized protein</fullName>
    </submittedName>
</protein>
<reference evidence="2 3" key="1">
    <citation type="journal article" date="2016" name="Nat. Commun.">
        <title>Thousands of microbial genomes shed light on interconnected biogeochemical processes in an aquifer system.</title>
        <authorList>
            <person name="Anantharaman K."/>
            <person name="Brown C.T."/>
            <person name="Hug L.A."/>
            <person name="Sharon I."/>
            <person name="Castelle C.J."/>
            <person name="Probst A.J."/>
            <person name="Thomas B.C."/>
            <person name="Singh A."/>
            <person name="Wilkins M.J."/>
            <person name="Karaoz U."/>
            <person name="Brodie E.L."/>
            <person name="Williams K.H."/>
            <person name="Hubbard S.S."/>
            <person name="Banfield J.F."/>
        </authorList>
    </citation>
    <scope>NUCLEOTIDE SEQUENCE [LARGE SCALE GENOMIC DNA]</scope>
</reference>
<comment type="caution">
    <text evidence="2">The sequence shown here is derived from an EMBL/GenBank/DDBJ whole genome shotgun (WGS) entry which is preliminary data.</text>
</comment>
<organism evidence="2 3">
    <name type="scientific">Candidatus Uhrbacteria bacterium RIFCSPLOWO2_01_FULL_47_25</name>
    <dbReference type="NCBI Taxonomy" id="1802402"/>
    <lineage>
        <taxon>Bacteria</taxon>
        <taxon>Candidatus Uhriibacteriota</taxon>
    </lineage>
</organism>
<dbReference type="EMBL" id="MGEK01000003">
    <property type="protein sequence ID" value="OGL83086.1"/>
    <property type="molecule type" value="Genomic_DNA"/>
</dbReference>
<keyword evidence="1" id="KW-0472">Membrane</keyword>
<feature type="transmembrane region" description="Helical" evidence="1">
    <location>
        <begin position="105"/>
        <end position="127"/>
    </location>
</feature>
<sequence length="137" mass="14764">MKNKRHSAFAAIIYTIIGALTAPTQILAQSNPTNKAKDLLNSLENGAGITETLTPEQIIANLIQIALGVVGLILIVLIIYGGWLWGSARGNEERVTQAQNLIRNAVIGVIIIFSAYFITAFVVGKIGEAVFEPLFPF</sequence>
<accession>A0A1F7UXY1</accession>
<dbReference type="Proteomes" id="UP000176846">
    <property type="component" value="Unassembled WGS sequence"/>
</dbReference>
<gene>
    <name evidence="2" type="ORF">A2936_05225</name>
</gene>
<keyword evidence="1" id="KW-1133">Transmembrane helix</keyword>
<evidence type="ECO:0000313" key="3">
    <source>
        <dbReference type="Proteomes" id="UP000176846"/>
    </source>
</evidence>
<evidence type="ECO:0000313" key="2">
    <source>
        <dbReference type="EMBL" id="OGL83086.1"/>
    </source>
</evidence>
<dbReference type="Pfam" id="PF18895">
    <property type="entry name" value="T4SS_pilin"/>
    <property type="match status" value="1"/>
</dbReference>
<dbReference type="InterPro" id="IPR043993">
    <property type="entry name" value="T4SS_pilin"/>
</dbReference>
<name>A0A1F7UXY1_9BACT</name>
<dbReference type="AlphaFoldDB" id="A0A1F7UXY1"/>
<keyword evidence="1" id="KW-0812">Transmembrane</keyword>
<proteinExistence type="predicted"/>